<protein>
    <submittedName>
        <fullName evidence="1">Uncharacterized protein</fullName>
    </submittedName>
</protein>
<gene>
    <name evidence="1" type="ORF">phytr_1840</name>
</gene>
<accession>A0A2P1P7A1</accession>
<reference evidence="1 2" key="1">
    <citation type="submission" date="2018-03" db="EMBL/GenBank/DDBJ databases">
        <title>A gene transfer event suggests a long-term partnership between eustigmatophyte algae and a novel lineage of endosymbiotic bacteria.</title>
        <authorList>
            <person name="Yurchenko T."/>
            <person name="Sevcikova T."/>
            <person name="Pribyl P."/>
            <person name="El Karkouri K."/>
            <person name="Klimes V."/>
            <person name="Amaral R."/>
            <person name="Zbrankova V."/>
            <person name="Kim E."/>
            <person name="Raoult D."/>
            <person name="Santos L.M.A."/>
            <person name="Elias M."/>
        </authorList>
    </citation>
    <scope>NUCLEOTIDE SEQUENCE [LARGE SCALE GENOMIC DNA]</scope>
    <source>
        <strain evidence="1">CCALA 838</strain>
    </source>
</reference>
<keyword evidence="2" id="KW-1185">Reference proteome</keyword>
<dbReference type="RefSeq" id="WP_106874014.1">
    <property type="nucleotide sequence ID" value="NZ_CP027845.1"/>
</dbReference>
<organism evidence="1 2">
    <name type="scientific">Candidatus Phycorickettsia trachydisci</name>
    <dbReference type="NCBI Taxonomy" id="2115978"/>
    <lineage>
        <taxon>Bacteria</taxon>
        <taxon>Pseudomonadati</taxon>
        <taxon>Pseudomonadota</taxon>
        <taxon>Alphaproteobacteria</taxon>
        <taxon>Rickettsiales</taxon>
        <taxon>Rickettsiaceae</taxon>
        <taxon>Candidatus Phycorickettsia</taxon>
    </lineage>
</organism>
<dbReference type="OrthoDB" id="7162439at2"/>
<evidence type="ECO:0000313" key="2">
    <source>
        <dbReference type="Proteomes" id="UP000241762"/>
    </source>
</evidence>
<evidence type="ECO:0000313" key="1">
    <source>
        <dbReference type="EMBL" id="AVP87142.1"/>
    </source>
</evidence>
<name>A0A2P1P7A1_9RICK</name>
<dbReference type="AlphaFoldDB" id="A0A2P1P7A1"/>
<proteinExistence type="predicted"/>
<dbReference type="Proteomes" id="UP000241762">
    <property type="component" value="Chromosome"/>
</dbReference>
<dbReference type="KEGG" id="ptc:phytr_1840"/>
<dbReference type="Gene3D" id="1.10.3230.30">
    <property type="entry name" value="Phage gp6-like head-tail connector protein"/>
    <property type="match status" value="1"/>
</dbReference>
<dbReference type="EMBL" id="CP027845">
    <property type="protein sequence ID" value="AVP87142.1"/>
    <property type="molecule type" value="Genomic_DNA"/>
</dbReference>
<sequence>MYRVTSSFPDQIINVEEAKGFLKISHYDDDHFIKNCISTAIETAENFLHCHICSKNIEVTIEVKAQEVEMPITPIKRIIEVRCDSTSDDIKDLCQIGLDKTTIILPDNVKGKVAFTYQTERMHLAHLLKHALMSHMEILYEKHVLSNEELDQISNFYKPYRKILV</sequence>